<reference evidence="2" key="1">
    <citation type="journal article" date="2023" name="Mol. Phylogenet. Evol.">
        <title>Genome-scale phylogeny and comparative genomics of the fungal order Sordariales.</title>
        <authorList>
            <person name="Hensen N."/>
            <person name="Bonometti L."/>
            <person name="Westerberg I."/>
            <person name="Brannstrom I.O."/>
            <person name="Guillou S."/>
            <person name="Cros-Aarteil S."/>
            <person name="Calhoun S."/>
            <person name="Haridas S."/>
            <person name="Kuo A."/>
            <person name="Mondo S."/>
            <person name="Pangilinan J."/>
            <person name="Riley R."/>
            <person name="LaButti K."/>
            <person name="Andreopoulos B."/>
            <person name="Lipzen A."/>
            <person name="Chen C."/>
            <person name="Yan M."/>
            <person name="Daum C."/>
            <person name="Ng V."/>
            <person name="Clum A."/>
            <person name="Steindorff A."/>
            <person name="Ohm R.A."/>
            <person name="Martin F."/>
            <person name="Silar P."/>
            <person name="Natvig D.O."/>
            <person name="Lalanne C."/>
            <person name="Gautier V."/>
            <person name="Ament-Velasquez S.L."/>
            <person name="Kruys A."/>
            <person name="Hutchinson M.I."/>
            <person name="Powell A.J."/>
            <person name="Barry K."/>
            <person name="Miller A.N."/>
            <person name="Grigoriev I.V."/>
            <person name="Debuchy R."/>
            <person name="Gladieux P."/>
            <person name="Hiltunen Thoren M."/>
            <person name="Johannesson H."/>
        </authorList>
    </citation>
    <scope>NUCLEOTIDE SEQUENCE</scope>
    <source>
        <strain evidence="2">CBS 990.96</strain>
    </source>
</reference>
<evidence type="ECO:0000256" key="1">
    <source>
        <dbReference type="SAM" id="MobiDB-lite"/>
    </source>
</evidence>
<feature type="region of interest" description="Disordered" evidence="1">
    <location>
        <begin position="557"/>
        <end position="598"/>
    </location>
</feature>
<feature type="region of interest" description="Disordered" evidence="1">
    <location>
        <begin position="350"/>
        <end position="413"/>
    </location>
</feature>
<name>A0AAN7BU49_9PEZI</name>
<protein>
    <submittedName>
        <fullName evidence="2">Uncharacterized protein</fullName>
    </submittedName>
</protein>
<reference evidence="2" key="2">
    <citation type="submission" date="2023-05" db="EMBL/GenBank/DDBJ databases">
        <authorList>
            <consortium name="Lawrence Berkeley National Laboratory"/>
            <person name="Steindorff A."/>
            <person name="Hensen N."/>
            <person name="Bonometti L."/>
            <person name="Westerberg I."/>
            <person name="Brannstrom I.O."/>
            <person name="Guillou S."/>
            <person name="Cros-Aarteil S."/>
            <person name="Calhoun S."/>
            <person name="Haridas S."/>
            <person name="Kuo A."/>
            <person name="Mondo S."/>
            <person name="Pangilinan J."/>
            <person name="Riley R."/>
            <person name="Labutti K."/>
            <person name="Andreopoulos B."/>
            <person name="Lipzen A."/>
            <person name="Chen C."/>
            <person name="Yanf M."/>
            <person name="Daum C."/>
            <person name="Ng V."/>
            <person name="Clum A."/>
            <person name="Ohm R."/>
            <person name="Martin F."/>
            <person name="Silar P."/>
            <person name="Natvig D."/>
            <person name="Lalanne C."/>
            <person name="Gautier V."/>
            <person name="Ament-Velasquez S.L."/>
            <person name="Kruys A."/>
            <person name="Hutchinson M.I."/>
            <person name="Powell A.J."/>
            <person name="Barry K."/>
            <person name="Miller A.N."/>
            <person name="Grigoriev I.V."/>
            <person name="Debuchy R."/>
            <person name="Gladieux P."/>
            <person name="Thoren M.H."/>
            <person name="Johannesson H."/>
        </authorList>
    </citation>
    <scope>NUCLEOTIDE SEQUENCE</scope>
    <source>
        <strain evidence="2">CBS 990.96</strain>
    </source>
</reference>
<feature type="region of interest" description="Disordered" evidence="1">
    <location>
        <begin position="675"/>
        <end position="738"/>
    </location>
</feature>
<dbReference type="AlphaFoldDB" id="A0AAN7BU49"/>
<organism evidence="2 3">
    <name type="scientific">Podospora fimiseda</name>
    <dbReference type="NCBI Taxonomy" id="252190"/>
    <lineage>
        <taxon>Eukaryota</taxon>
        <taxon>Fungi</taxon>
        <taxon>Dikarya</taxon>
        <taxon>Ascomycota</taxon>
        <taxon>Pezizomycotina</taxon>
        <taxon>Sordariomycetes</taxon>
        <taxon>Sordariomycetidae</taxon>
        <taxon>Sordariales</taxon>
        <taxon>Podosporaceae</taxon>
        <taxon>Podospora</taxon>
    </lineage>
</organism>
<feature type="region of interest" description="Disordered" evidence="1">
    <location>
        <begin position="809"/>
        <end position="829"/>
    </location>
</feature>
<evidence type="ECO:0000313" key="2">
    <source>
        <dbReference type="EMBL" id="KAK4229674.1"/>
    </source>
</evidence>
<comment type="caution">
    <text evidence="2">The sequence shown here is derived from an EMBL/GenBank/DDBJ whole genome shotgun (WGS) entry which is preliminary data.</text>
</comment>
<feature type="compositionally biased region" description="Polar residues" evidence="1">
    <location>
        <begin position="682"/>
        <end position="704"/>
    </location>
</feature>
<keyword evidence="3" id="KW-1185">Reference proteome</keyword>
<feature type="region of interest" description="Disordered" evidence="1">
    <location>
        <begin position="619"/>
        <end position="656"/>
    </location>
</feature>
<feature type="compositionally biased region" description="Polar residues" evidence="1">
    <location>
        <begin position="583"/>
        <end position="598"/>
    </location>
</feature>
<feature type="compositionally biased region" description="Polar residues" evidence="1">
    <location>
        <begin position="874"/>
        <end position="885"/>
    </location>
</feature>
<feature type="region of interest" description="Disordered" evidence="1">
    <location>
        <begin position="193"/>
        <end position="212"/>
    </location>
</feature>
<evidence type="ECO:0000313" key="3">
    <source>
        <dbReference type="Proteomes" id="UP001301958"/>
    </source>
</evidence>
<sequence>MAANNNNPSQDGMTAEDIERVRQAMMLELGIDRLNELSIDDRPARGDGRRRDDRGNGRRRDDADFGRRPHPEDRDRNRGNNLIMAGGDLGSVWQAAIASGIFEDDDAAGVRGLDDLGGARSYARGSGQPASTQLTIQSVPIQNSFDSSQHAEASSSRNGQRPGAPQTSRTVISNFQRILTSLDRTNVTRAINNNAPIPIKKNSDKEPRRPSRVVAAPAAMAPQQHLAAPVAMDSSADAANDTFATPENTLVQVNVRFQPAQSSPMPARLYLSSGGPPSYGFFTVAVYGTKFCQWPMTTFDDCLNGEDLELVCIFNHGLGYSFVFRSQGDLAQVYKTLRAIKDKISAARKSGATLDAQSSQPVKVERSSEMKPNASSKECDQSLAAAHSLPQFKDSSSMPKTTGAKPGKASVPAADLVTSNAEGREVEQLLNSTVPVPQATELISLEADETSNTPSCAHSEASELLSTLEPYDFTRQRVVSQDPSEKFAQTVRAMARNFLCVIYATGAAGNTKTGIIESMGAIHQGIIQRFGDDDTLTPEQREAVEPALSSIFEEYYNNPPPPPAPAGSVIAEGSRQVKPPVISRTTTSSEKSSQGSRKTLYTADELIALRPNAATDVDIPWEDLESMPKPSERQAVKPRPQSARQTTPAPGWEPARLVAPTIGMDWVIGIEHKTDDKVVPEESTTVSAENDVQPTNVNTSQANFAPQGVTPPPQDEQLNHQTRRDRQITNASKSDVGLHKSRWATPTLAIQQAKAFTGPKYEKRWKQGSYLYDLAQLDPNIELNVGAEVIMDFFYPTSNQESSFQRVLAPSRSHQDPGPVARDRASVSSIDHVEHLRRGIERMTIRSQSSAASSRWVSDETPALADPQVEQAGEPSTVSNTSQSLPAGPNGRSLRGLGASRHASGAGPSTSRNFDFVLPKTHHK</sequence>
<accession>A0AAN7BU49</accession>
<proteinExistence type="predicted"/>
<feature type="region of interest" description="Disordered" evidence="1">
    <location>
        <begin position="866"/>
        <end position="924"/>
    </location>
</feature>
<feature type="compositionally biased region" description="Basic and acidic residues" evidence="1">
    <location>
        <begin position="39"/>
        <end position="78"/>
    </location>
</feature>
<dbReference type="Proteomes" id="UP001301958">
    <property type="component" value="Unassembled WGS sequence"/>
</dbReference>
<feature type="region of interest" description="Disordered" evidence="1">
    <location>
        <begin position="144"/>
        <end position="170"/>
    </location>
</feature>
<dbReference type="EMBL" id="MU865306">
    <property type="protein sequence ID" value="KAK4229674.1"/>
    <property type="molecule type" value="Genomic_DNA"/>
</dbReference>
<feature type="region of interest" description="Disordered" evidence="1">
    <location>
        <begin position="39"/>
        <end position="81"/>
    </location>
</feature>
<gene>
    <name evidence="2" type="ORF">QBC38DRAFT_497427</name>
</gene>